<keyword evidence="2" id="KW-1185">Reference proteome</keyword>
<dbReference type="STRING" id="638302.HMPREF0908_1704"/>
<gene>
    <name evidence="1" type="ORF">HMPREF0908_1704</name>
</gene>
<reference evidence="1 2" key="1">
    <citation type="submission" date="2009-04" db="EMBL/GenBank/DDBJ databases">
        <authorList>
            <person name="Qin X."/>
            <person name="Bachman B."/>
            <person name="Battles P."/>
            <person name="Bell A."/>
            <person name="Bess C."/>
            <person name="Bickham C."/>
            <person name="Chaboub L."/>
            <person name="Chen D."/>
            <person name="Coyle M."/>
            <person name="Deiros D.R."/>
            <person name="Dinh H."/>
            <person name="Forbes L."/>
            <person name="Fowler G."/>
            <person name="Francisco L."/>
            <person name="Fu Q."/>
            <person name="Gubbala S."/>
            <person name="Hale W."/>
            <person name="Han Y."/>
            <person name="Hemphill L."/>
            <person name="Highlander S.K."/>
            <person name="Hirani K."/>
            <person name="Hogues M."/>
            <person name="Jackson L."/>
            <person name="Jakkamsetti A."/>
            <person name="Javaid M."/>
            <person name="Jiang H."/>
            <person name="Korchina V."/>
            <person name="Kovar C."/>
            <person name="Lara F."/>
            <person name="Lee S."/>
            <person name="Mata R."/>
            <person name="Mathew T."/>
            <person name="Moen C."/>
            <person name="Morales K."/>
            <person name="Munidasa M."/>
            <person name="Nazareth L."/>
            <person name="Ngo R."/>
            <person name="Nguyen L."/>
            <person name="Okwuonu G."/>
            <person name="Ongeri F."/>
            <person name="Patil S."/>
            <person name="Petrosino J."/>
            <person name="Pham C."/>
            <person name="Pham P."/>
            <person name="Pu L.-L."/>
            <person name="Puazo M."/>
            <person name="Raj R."/>
            <person name="Reid J."/>
            <person name="Rouhana J."/>
            <person name="Saada N."/>
            <person name="Shang Y."/>
            <person name="Simmons D."/>
            <person name="Thornton R."/>
            <person name="Warren J."/>
            <person name="Weissenberger G."/>
            <person name="Zhang J."/>
            <person name="Zhang L."/>
            <person name="Zhou C."/>
            <person name="Zhu D."/>
            <person name="Muzny D."/>
            <person name="Worley K."/>
            <person name="Gibbs R."/>
        </authorList>
    </citation>
    <scope>NUCLEOTIDE SEQUENCE [LARGE SCALE GENOMIC DNA]</scope>
    <source>
        <strain evidence="1 2">ATCC 43531</strain>
    </source>
</reference>
<dbReference type="AlphaFoldDB" id="C4V5B0"/>
<evidence type="ECO:0008006" key="3">
    <source>
        <dbReference type="Google" id="ProtNLM"/>
    </source>
</evidence>
<accession>C4V5B0</accession>
<sequence length="580" mass="66114">MNAPTATTPHLFQGTTYVASDKGLYTAADKNGENQLISSATIHVIALKERWVDDGTHKDSYILEISCRDWHGEVKTMEIPVEKYKQAYPILRKNFPGIFFADANATAMEAYLTDTFNKSRAHMERRIDVEPSGWMEINGVISYWKGCSEHCASMDIPAVATMRYDEIFQRGLCFLSAGKNQWQICLIWLYAHLGYMLYWMKRSSAVSMFVLYVKGRTGSLKTSVVRELSNVFDHDRAHATTRMTSTRASIAAVLSNLRDTCICVDDYSNSSVRDSRSSEDNAEFVIRSVGDGILPEKMNVRDFSKAVRKSVRSAVIMTGEEKLSLGASSMLRVIEIPIDEHTFSGEALRIFQEDSEILRCYFALFVQYLTEHGHEITAAYGQLQNDYRESYARSYRDKRYIDAAVLLRIAKDVLSRFSAFCGVTLPENLWQQFDDSIRIGVTHNSQEARCQKPELRFLIALSEVVDMSQNSKVADSEDCYVGNEDNFIGFREAGNDLLWVRWDCAFNLVHAYYQRIGEPWMSKEATIKEQLLHLGLSKGKLKGEGSTGNEYLIRAKKGKRQRMLVLRMNAVQKYIEEQEL</sequence>
<evidence type="ECO:0000313" key="2">
    <source>
        <dbReference type="Proteomes" id="UP000005309"/>
    </source>
</evidence>
<protein>
    <recommendedName>
        <fullName evidence="3">DUF927 domain-containing protein</fullName>
    </recommendedName>
</protein>
<organism evidence="1 2">
    <name type="scientific">Selenomonas flueggei ATCC 43531</name>
    <dbReference type="NCBI Taxonomy" id="638302"/>
    <lineage>
        <taxon>Bacteria</taxon>
        <taxon>Bacillati</taxon>
        <taxon>Bacillota</taxon>
        <taxon>Negativicutes</taxon>
        <taxon>Selenomonadales</taxon>
        <taxon>Selenomonadaceae</taxon>
        <taxon>Selenomonas</taxon>
    </lineage>
</organism>
<dbReference type="EMBL" id="ACLA01000023">
    <property type="protein sequence ID" value="EEQ47989.1"/>
    <property type="molecule type" value="Genomic_DNA"/>
</dbReference>
<name>C4V5B0_9FIRM</name>
<dbReference type="eggNOG" id="ENOG5033PHZ">
    <property type="taxonomic scope" value="Bacteria"/>
</dbReference>
<dbReference type="Proteomes" id="UP000005309">
    <property type="component" value="Unassembled WGS sequence"/>
</dbReference>
<proteinExistence type="predicted"/>
<comment type="caution">
    <text evidence="1">The sequence shown here is derived from an EMBL/GenBank/DDBJ whole genome shotgun (WGS) entry which is preliminary data.</text>
</comment>
<evidence type="ECO:0000313" key="1">
    <source>
        <dbReference type="EMBL" id="EEQ47989.1"/>
    </source>
</evidence>
<dbReference type="HOGENOM" id="CLU_470008_0_0_9"/>